<dbReference type="GO" id="GO:0022857">
    <property type="term" value="F:transmembrane transporter activity"/>
    <property type="evidence" value="ECO:0007669"/>
    <property type="project" value="InterPro"/>
</dbReference>
<organism evidence="6 7">
    <name type="scientific">Cupriavidus basilensis</name>
    <dbReference type="NCBI Taxonomy" id="68895"/>
    <lineage>
        <taxon>Bacteria</taxon>
        <taxon>Pseudomonadati</taxon>
        <taxon>Pseudomonadota</taxon>
        <taxon>Betaproteobacteria</taxon>
        <taxon>Burkholderiales</taxon>
        <taxon>Burkholderiaceae</taxon>
        <taxon>Cupriavidus</taxon>
    </lineage>
</organism>
<proteinExistence type="predicted"/>
<dbReference type="PRINTS" id="PR01036">
    <property type="entry name" value="TCRTETB"/>
</dbReference>
<sequence length="467" mass="47878">MLLLGGFVTVFDLFVVNVAIPAIQADLGASFAEVGAVVAAYELAYGVLLITGSRLGDLHGRRRLFVLGMAGFTLASALCGVAPAPALLIAARVLQGGAAALLFPQIYAVIRVSFDDAARRRAFGLLGMTLGLAAIAGQVLGGLLVQSDLFGLGWRLIFLINIPVGAAAMLAARRIPESRAVPAPGSPASGLDWPGVLLASAGLTLLLVPLLEGPARGWPGWTFASLALAAALLAGFVRVEQRRPAPLVDLALFAQHRFALGTLVVLLVYSTASAFFLCFALLLQAGLGVGPLLAGSVFAPASVGFVAASMWTPRLVGRFGNAVLAVAALLYAAAHTALTFQVVTAGAMLVPWHLVPALILFGLAQGMLMTPLLNLVLGLARETQAGMASGVVSTMQQVGGAFGIAIAGMFFQRALQAEGSMGGAQRYAHAFAGAMGYNLAAALLCALLLLALARPLARPDAAAQAAR</sequence>
<comment type="subcellular location">
    <subcellularLocation>
        <location evidence="1">Membrane</location>
        <topology evidence="1">Multi-pass membrane protein</topology>
    </subcellularLocation>
</comment>
<accession>A0A643FQI9</accession>
<evidence type="ECO:0000256" key="4">
    <source>
        <dbReference type="ARBA" id="ARBA00023136"/>
    </source>
</evidence>
<reference evidence="6 7" key="1">
    <citation type="submission" date="2020-10" db="EMBL/GenBank/DDBJ databases">
        <title>Complete genome sequence of Cupriavidus basilensis CCUG 49340T.</title>
        <authorList>
            <person name="Salva-Serra F."/>
            <person name="Donoso R.A."/>
            <person name="Cho K.H."/>
            <person name="Yoo J.A."/>
            <person name="Lee K."/>
            <person name="Yoon S.-H."/>
            <person name="Perez-Pantoja D."/>
            <person name="Moore E.R.B."/>
        </authorList>
    </citation>
    <scope>NUCLEOTIDE SEQUENCE [LARGE SCALE GENOMIC DNA]</scope>
    <source>
        <strain evidence="7">CCUG 49340</strain>
    </source>
</reference>
<feature type="domain" description="Major facilitator superfamily (MFS) profile" evidence="5">
    <location>
        <begin position="1"/>
        <end position="458"/>
    </location>
</feature>
<dbReference type="PANTHER" id="PTHR42718:SF39">
    <property type="entry name" value="ACTINORHODIN TRANSPORTER-RELATED"/>
    <property type="match status" value="1"/>
</dbReference>
<dbReference type="Proteomes" id="UP000397656">
    <property type="component" value="Chromosome 2"/>
</dbReference>
<dbReference type="InterPro" id="IPR020846">
    <property type="entry name" value="MFS_dom"/>
</dbReference>
<evidence type="ECO:0000313" key="6">
    <source>
        <dbReference type="EMBL" id="QOT81412.1"/>
    </source>
</evidence>
<evidence type="ECO:0000256" key="2">
    <source>
        <dbReference type="ARBA" id="ARBA00022692"/>
    </source>
</evidence>
<evidence type="ECO:0000259" key="5">
    <source>
        <dbReference type="PROSITE" id="PS50850"/>
    </source>
</evidence>
<dbReference type="EMBL" id="CP062804">
    <property type="protein sequence ID" value="QOT81412.1"/>
    <property type="molecule type" value="Genomic_DNA"/>
</dbReference>
<keyword evidence="3" id="KW-1133">Transmembrane helix</keyword>
<dbReference type="PANTHER" id="PTHR42718">
    <property type="entry name" value="MAJOR FACILITATOR SUPERFAMILY MULTIDRUG TRANSPORTER MFSC"/>
    <property type="match status" value="1"/>
</dbReference>
<dbReference type="InterPro" id="IPR011701">
    <property type="entry name" value="MFS"/>
</dbReference>
<dbReference type="PROSITE" id="PS50850">
    <property type="entry name" value="MFS"/>
    <property type="match status" value="1"/>
</dbReference>
<name>A0A643FQI9_9BURK</name>
<evidence type="ECO:0000256" key="3">
    <source>
        <dbReference type="ARBA" id="ARBA00022989"/>
    </source>
</evidence>
<dbReference type="GO" id="GO:0016020">
    <property type="term" value="C:membrane"/>
    <property type="evidence" value="ECO:0007669"/>
    <property type="project" value="UniProtKB-SubCell"/>
</dbReference>
<dbReference type="CDD" id="cd17321">
    <property type="entry name" value="MFS_MMR_MDR_like"/>
    <property type="match status" value="1"/>
</dbReference>
<gene>
    <name evidence="6" type="ORF">F7R26_029925</name>
</gene>
<dbReference type="Pfam" id="PF07690">
    <property type="entry name" value="MFS_1"/>
    <property type="match status" value="1"/>
</dbReference>
<evidence type="ECO:0000313" key="7">
    <source>
        <dbReference type="Proteomes" id="UP000397656"/>
    </source>
</evidence>
<dbReference type="Gene3D" id="1.20.1250.20">
    <property type="entry name" value="MFS general substrate transporter like domains"/>
    <property type="match status" value="1"/>
</dbReference>
<dbReference type="SUPFAM" id="SSF103473">
    <property type="entry name" value="MFS general substrate transporter"/>
    <property type="match status" value="1"/>
</dbReference>
<keyword evidence="4" id="KW-0472">Membrane</keyword>
<dbReference type="AlphaFoldDB" id="A0A643FQI9"/>
<dbReference type="Gene3D" id="1.20.1720.10">
    <property type="entry name" value="Multidrug resistance protein D"/>
    <property type="match status" value="1"/>
</dbReference>
<evidence type="ECO:0000256" key="1">
    <source>
        <dbReference type="ARBA" id="ARBA00004141"/>
    </source>
</evidence>
<dbReference type="InterPro" id="IPR036259">
    <property type="entry name" value="MFS_trans_sf"/>
</dbReference>
<protein>
    <submittedName>
        <fullName evidence="6">MFS transporter</fullName>
    </submittedName>
</protein>
<keyword evidence="2" id="KW-0812">Transmembrane</keyword>